<dbReference type="InterPro" id="IPR007247">
    <property type="entry name" value="Ureidogly_lyase"/>
</dbReference>
<dbReference type="InterPro" id="IPR024060">
    <property type="entry name" value="Ureidoglycolate_lyase_dom_sf"/>
</dbReference>
<organism evidence="5 6">
    <name type="scientific">Acidovorax bellezanensis</name>
    <dbReference type="NCBI Taxonomy" id="2976702"/>
    <lineage>
        <taxon>Bacteria</taxon>
        <taxon>Pseudomonadati</taxon>
        <taxon>Pseudomonadota</taxon>
        <taxon>Betaproteobacteria</taxon>
        <taxon>Burkholderiales</taxon>
        <taxon>Comamonadaceae</taxon>
        <taxon>Acidovorax</taxon>
    </lineage>
</organism>
<gene>
    <name evidence="5" type="ORF">N0K08_04630</name>
</gene>
<accession>A0ABT2PHI6</accession>
<evidence type="ECO:0000256" key="4">
    <source>
        <dbReference type="ARBA" id="ARBA00047684"/>
    </source>
</evidence>
<evidence type="ECO:0000313" key="5">
    <source>
        <dbReference type="EMBL" id="MCT9809907.1"/>
    </source>
</evidence>
<dbReference type="EC" id="4.3.2.3" evidence="5"/>
<dbReference type="SUPFAM" id="SSF51182">
    <property type="entry name" value="RmlC-like cupins"/>
    <property type="match status" value="1"/>
</dbReference>
<protein>
    <submittedName>
        <fullName evidence="5">Ureidoglycolate lyase</fullName>
        <ecNumber evidence="5">4.3.2.3</ecNumber>
    </submittedName>
</protein>
<dbReference type="InterPro" id="IPR011051">
    <property type="entry name" value="RmlC_Cupin_sf"/>
</dbReference>
<dbReference type="Pfam" id="PF04115">
    <property type="entry name" value="Ureidogly_lyase"/>
    <property type="match status" value="1"/>
</dbReference>
<sequence length="185" mass="19809">MLETIGKRTLTVQALTPESFAPFGWMLGRAYPAEKSASAFTNPATDFWHQHAFQTGAQDGAEILWVNYRNTDGFVTSLEKHLLTEQVITPLTGSIIQVMAGSHADGSVDLSTAAAFCIPPGQGICMRPHAWHATRSLAPEVTCLMLTRGSTTLDLISHLHGAAAAQESAIVDIPRHELAMDGVAA</sequence>
<name>A0ABT2PHI6_9BURK</name>
<evidence type="ECO:0000256" key="3">
    <source>
        <dbReference type="ARBA" id="ARBA00023239"/>
    </source>
</evidence>
<comment type="catalytic activity">
    <reaction evidence="4">
        <text>(S)-ureidoglycolate = urea + glyoxylate</text>
        <dbReference type="Rhea" id="RHEA:11304"/>
        <dbReference type="ChEBI" id="CHEBI:16199"/>
        <dbReference type="ChEBI" id="CHEBI:36655"/>
        <dbReference type="ChEBI" id="CHEBI:57296"/>
        <dbReference type="EC" id="4.3.2.3"/>
    </reaction>
</comment>
<dbReference type="Proteomes" id="UP001525968">
    <property type="component" value="Unassembled WGS sequence"/>
</dbReference>
<comment type="caution">
    <text evidence="5">The sequence shown here is derived from an EMBL/GenBank/DDBJ whole genome shotgun (WGS) entry which is preliminary data.</text>
</comment>
<keyword evidence="6" id="KW-1185">Reference proteome</keyword>
<dbReference type="GO" id="GO:0050385">
    <property type="term" value="F:ureidoglycolate lyase activity"/>
    <property type="evidence" value="ECO:0007669"/>
    <property type="project" value="UniProtKB-EC"/>
</dbReference>
<evidence type="ECO:0000313" key="6">
    <source>
        <dbReference type="Proteomes" id="UP001525968"/>
    </source>
</evidence>
<comment type="subunit">
    <text evidence="1">Homodimer.</text>
</comment>
<reference evidence="5 6" key="1">
    <citation type="submission" date="2022-09" db="EMBL/GenBank/DDBJ databases">
        <title>Draft genome of isolate Be4.</title>
        <authorList>
            <person name="Sanchez-Castro I."/>
            <person name="Martinez-Rodriguez P."/>
            <person name="Descostes M."/>
            <person name="Merroun M."/>
        </authorList>
    </citation>
    <scope>NUCLEOTIDE SEQUENCE [LARGE SCALE GENOMIC DNA]</scope>
    <source>
        <strain evidence="5 6">Be4</strain>
    </source>
</reference>
<dbReference type="RefSeq" id="WP_261498878.1">
    <property type="nucleotide sequence ID" value="NZ_JAODYH010000003.1"/>
</dbReference>
<dbReference type="EMBL" id="JAODYH010000003">
    <property type="protein sequence ID" value="MCT9809907.1"/>
    <property type="molecule type" value="Genomic_DNA"/>
</dbReference>
<keyword evidence="3 5" id="KW-0456">Lyase</keyword>
<evidence type="ECO:0000256" key="1">
    <source>
        <dbReference type="ARBA" id="ARBA00011738"/>
    </source>
</evidence>
<evidence type="ECO:0000256" key="2">
    <source>
        <dbReference type="ARBA" id="ARBA00022631"/>
    </source>
</evidence>
<proteinExistence type="predicted"/>
<dbReference type="Gene3D" id="2.60.120.480">
    <property type="entry name" value="Ureidoglycolate hydrolase"/>
    <property type="match status" value="1"/>
</dbReference>
<keyword evidence="2" id="KW-0659">Purine metabolism</keyword>